<dbReference type="InterPro" id="IPR011936">
    <property type="entry name" value="Myxo_disulph_rpt"/>
</dbReference>
<keyword evidence="3" id="KW-1015">Disulfide bond</keyword>
<keyword evidence="1 5" id="KW-0732">Signal</keyword>
<reference evidence="6 7" key="1">
    <citation type="submission" date="2016-02" db="EMBL/GenBank/DDBJ databases">
        <title>Genome analysis of coral dinoflagellate symbionts highlights evolutionary adaptations to a symbiotic lifestyle.</title>
        <authorList>
            <person name="Aranda M."/>
            <person name="Li Y."/>
            <person name="Liew Y.J."/>
            <person name="Baumgarten S."/>
            <person name="Simakov O."/>
            <person name="Wilson M."/>
            <person name="Piel J."/>
            <person name="Ashoor H."/>
            <person name="Bougouffa S."/>
            <person name="Bajic V.B."/>
            <person name="Ryu T."/>
            <person name="Ravasi T."/>
            <person name="Bayer T."/>
            <person name="Micklem G."/>
            <person name="Kim H."/>
            <person name="Bhak J."/>
            <person name="Lajeunesse T.C."/>
            <person name="Voolstra C.R."/>
        </authorList>
    </citation>
    <scope>NUCLEOTIDE SEQUENCE [LARGE SCALE GENOMIC DNA]</scope>
    <source>
        <strain evidence="6 7">CCMP2467</strain>
    </source>
</reference>
<gene>
    <name evidence="6" type="ORF">AK812_SmicGene34009</name>
</gene>
<evidence type="ECO:0000256" key="3">
    <source>
        <dbReference type="ARBA" id="ARBA00023157"/>
    </source>
</evidence>
<dbReference type="EMBL" id="LSRX01000998">
    <property type="protein sequence ID" value="OLP85042.1"/>
    <property type="molecule type" value="Genomic_DNA"/>
</dbReference>
<organism evidence="6 7">
    <name type="scientific">Symbiodinium microadriaticum</name>
    <name type="common">Dinoflagellate</name>
    <name type="synonym">Zooxanthella microadriatica</name>
    <dbReference type="NCBI Taxonomy" id="2951"/>
    <lineage>
        <taxon>Eukaryota</taxon>
        <taxon>Sar</taxon>
        <taxon>Alveolata</taxon>
        <taxon>Dinophyceae</taxon>
        <taxon>Suessiales</taxon>
        <taxon>Symbiodiniaceae</taxon>
        <taxon>Symbiodinium</taxon>
    </lineage>
</organism>
<dbReference type="OrthoDB" id="414391at2759"/>
<accession>A0A1Q9CQ41</accession>
<evidence type="ECO:0000256" key="2">
    <source>
        <dbReference type="ARBA" id="ARBA00022737"/>
    </source>
</evidence>
<name>A0A1Q9CQ41_SYMMI</name>
<evidence type="ECO:0000256" key="1">
    <source>
        <dbReference type="ARBA" id="ARBA00022729"/>
    </source>
</evidence>
<evidence type="ECO:0000256" key="4">
    <source>
        <dbReference type="SAM" id="MobiDB-lite"/>
    </source>
</evidence>
<proteinExistence type="predicted"/>
<evidence type="ECO:0000313" key="6">
    <source>
        <dbReference type="EMBL" id="OLP85042.1"/>
    </source>
</evidence>
<protein>
    <submittedName>
        <fullName evidence="6">Uncharacterized protein</fullName>
    </submittedName>
</protein>
<comment type="caution">
    <text evidence="6">The sequence shown here is derived from an EMBL/GenBank/DDBJ whole genome shotgun (WGS) entry which is preliminary data.</text>
</comment>
<feature type="chain" id="PRO_5012096149" evidence="5">
    <location>
        <begin position="22"/>
        <end position="2280"/>
    </location>
</feature>
<dbReference type="PANTHER" id="PTHR39767:SF2">
    <property type="entry name" value="CHROMOSOME UNDETERMINED SCAFFOLD_1, WHOLE GENOME SHOTGUN SEQUENCE"/>
    <property type="match status" value="1"/>
</dbReference>
<dbReference type="PANTHER" id="PTHR39767">
    <property type="entry name" value="CALCIUM/CALMODULIN-BINDING MEMBRANE PROTEIN PCM4-RELATED"/>
    <property type="match status" value="1"/>
</dbReference>
<dbReference type="Proteomes" id="UP000186817">
    <property type="component" value="Unassembled WGS sequence"/>
</dbReference>
<dbReference type="Gene3D" id="2.60.120.200">
    <property type="match status" value="1"/>
</dbReference>
<feature type="region of interest" description="Disordered" evidence="4">
    <location>
        <begin position="1352"/>
        <end position="1371"/>
    </location>
</feature>
<feature type="signal peptide" evidence="5">
    <location>
        <begin position="1"/>
        <end position="21"/>
    </location>
</feature>
<keyword evidence="7" id="KW-1185">Reference proteome</keyword>
<sequence length="2280" mass="249235">MKQPLWQMWVVACGLMAGASAFKVSQDAVAADSQGQAANRSIRASPLVTPSWHPDCMARSPSIEAVKVHDETKPSLMAMTMGEYRSGPKAPEVFRELTTAARSTRYEDLRKSSKISDAILTSYEAMVEQATEASWIEYELWQAAAFRQMQLKLCRENVTQAAPAGDCAKVPDPAVDSFSKPILVDACQLSWQTHHSLLIDSLSQTAFFEDENDLHEEELKEHQWLSQWLGDTELAFRDTQSEFHKQLRKENKQVIQQHGRGIYFNQPVRAEYDRKREIINGTYANRYAYPVYRHLLDTRKATKQKLWKALWEDIQKKHWLGLSPETPFAESCGRAWSTKPSQRHNGTVLSRMLDASRAEKMCESLTICSGYSCKDGGCELFAGSDLSSEEGYDTYVKDMPHSSTKEAYLTTLCPWFMDWHLVEEGGILHPTHRLTFAGSCNVTREYEIAQCAEQQGRVQASCHTFGVWLQTAQTRLARMEKEMAMAGRDAKITEADQQMRYKMRLAENTAQKKVELAQKAAEARNPPFSLWGIVSTIGSLAGPVLSLAGIAWGAEEPVRAGMEAAAGLIEAVGDTVTKYSVRNGEFEDAQHEQEYYEAVSEQITKSEEARMQANTALLHAELDFAKETLGAVGSEISAAQTGTDALCDFFDFSICNLVELIGKRVADQAAFLAALSDKDQKQRFDELRKGIKNETEAIGKDIQGVQEAIEKGMDQISNLTTPLKHAMSDMGASLKSSVDAVATQVNQAVGKVSSDVLRSLEDSRRLLDSKVGNIEAALTSMDKSTTEAIQRTQAKLTSEIKDVQAAVLDGSQRVLDGMEDKMTLMRLEMKSFESSLSDDLWDVQQYQGVLGDMIVGNAMRLDELQSAVDGALALAEEHQLESFQARLSEVLVDMRSALVTALDLEEQAFAAKLAYGRAVQHYSQCKVPWEEVLEKQASMNSSQVLKEPQQFFDLQAKAAASFVKAAQILSAGRVIRRLIEKGILELLPAGLKQDDFTVCREYFSPRGLQKVGEAIQFSASRALTSVSRQLEYLHSLWIRTKQVSARNGAAIGHETTLLTQEAWANIVSTMATVARVFEMPVADKSRGCVSAIVQLAPSSPTTSLVAWDRVKLDHGGELLVVLERAEALLLEEGVHSGWEIDVRKPIPAKLQNVNSLLNSRVFGCKLDKNADGYTAFRPRDSIALSMPDRAFCFCAARVSSRGVVDPECQRHSGICAQASNVALDLWSPVHKPLFLEVFKPWQARFERLILVTRCGDGVQDSWEACDDGNQMDGDGCSSNCKKISPGFTCTKPGEACVTTCGDGILAGAENCDDGNLDAGDGCSPTCSLEMCYRKSFPAAFRRFPATQHIIGKGLPFRRPGHPSAPSATRPGLKLRLEPKGALRAGVPVLAGSASCAELQCPSGCVDRDWKEALLCNGPCGSEDVQRCCTCNSEPSSGSSGSDASLDLQPCFSCEVGAAGSSPSGAEIQESCRGSRAYVFAKFTGEKLVVRHDVVLPSSTSFADALQGSTGRAASVLSGISLRRSKLGSQGFFGLYCPGSADDDCQMWQVGLEANLSDWEGFGASPLGGAAAAAAAEGDVFAIYKVPHHERLWECPKGQEADCGDGMVSGSEECDAGKDIAGCSKCNVLPGWSCDSTGSCSPLCGDGKVEGNEICDDGTDNPWGGCSNDCQYRTHLSYVGYSNSCFGEDVGSQQTRIQVDAASLDACKESCSTNQDCTACEFFPSGWKGKNCYHFMGKIISSLGSGPKWNSAQCFVKVKYALFTEGVESLSTAGALANFCEEKGFEPVSVSAGEVRVIEQSLKELGQPVKDNRGVPIAWASNGGDDFYDLAAWAKCALRREIGIYNDHNDDFHNDDFHNNDRCVSTWQVEIRRMNSHPMNTGHLGADGSSVGAVATKSWDSQRAGYMKLEGGLPREVLSADAISVEIMFKLKEMPNIDHALRDGVCDNKWHRLVVTIKRSSREAYLYVDGRIVAQNRHMNNVGYGAEASRAFVRKKILEFSKRKAQFAHLLFYTRALTKDEAGLSVPCKQENDLAAIYEFHGEYAASLGSEKAFTNVKGAFVADVYDTSTVCVHSQFKFKTYGSITVDGTKYEKFWWFSKGAAWPTGKKDVLGDSYGDCKSSDEVCFQKLPEVEEKGLLLLAVDDQGNQFEWKFDSSNEVAHAAFKAFRYGTTTQKVSGTEWAPRVIKVLGCGLGVDMQRYRDEDGIRSFMLDDDGCDCHSTLSMGHSMCGNGCSNTYGNCMITGGVDKLSDTGGTGTEGSGSACTGPATDYGLTLYYHAP</sequence>
<keyword evidence="2" id="KW-0677">Repeat</keyword>
<evidence type="ECO:0000256" key="5">
    <source>
        <dbReference type="SAM" id="SignalP"/>
    </source>
</evidence>
<dbReference type="NCBIfam" id="TIGR02232">
    <property type="entry name" value="myxo_disulf_rpt"/>
    <property type="match status" value="3"/>
</dbReference>
<evidence type="ECO:0000313" key="7">
    <source>
        <dbReference type="Proteomes" id="UP000186817"/>
    </source>
</evidence>
<dbReference type="Pfam" id="PF13948">
    <property type="entry name" value="DUF4215"/>
    <property type="match status" value="3"/>
</dbReference>